<feature type="compositionally biased region" description="Polar residues" evidence="10">
    <location>
        <begin position="125"/>
        <end position="139"/>
    </location>
</feature>
<proteinExistence type="inferred from homology"/>
<dbReference type="GO" id="GO:0005634">
    <property type="term" value="C:nucleus"/>
    <property type="evidence" value="ECO:0007669"/>
    <property type="project" value="UniProtKB-SubCell"/>
</dbReference>
<evidence type="ECO:0000313" key="12">
    <source>
        <dbReference type="EMBL" id="KAL3307580.1"/>
    </source>
</evidence>
<dbReference type="PANTHER" id="PTHR10373">
    <property type="entry name" value="TRANSCRIPTION FACTOR 7 FAMILY MEMBER"/>
    <property type="match status" value="1"/>
</dbReference>
<dbReference type="GO" id="GO:0003677">
    <property type="term" value="F:DNA binding"/>
    <property type="evidence" value="ECO:0007669"/>
    <property type="project" value="UniProtKB-UniRule"/>
</dbReference>
<evidence type="ECO:0000259" key="11">
    <source>
        <dbReference type="PROSITE" id="PS50118"/>
    </source>
</evidence>
<keyword evidence="8 9" id="KW-0539">Nucleus</keyword>
<keyword evidence="3" id="KW-0879">Wnt signaling pathway</keyword>
<dbReference type="Pfam" id="PF00505">
    <property type="entry name" value="HMG_box"/>
    <property type="match status" value="1"/>
</dbReference>
<evidence type="ECO:0000256" key="9">
    <source>
        <dbReference type="PROSITE-ProRule" id="PRU00267"/>
    </source>
</evidence>
<evidence type="ECO:0000256" key="5">
    <source>
        <dbReference type="ARBA" id="ARBA00023125"/>
    </source>
</evidence>
<sequence length="302" mass="33746">MSRLNYDSLITESELGKTRPTFASSATDQHADAYSGHFKKKRSLASLCEWKNDQTAAFEGTNLICPTDNNYDAQFFMQCKNRSVENSSGASAQQLAALASSFIQQSETGAYDNGLQSASLYGTNEETTSFLPPNESHYSQQQQQQHQQTGGTSDQASLDGIFSSSQVLLCGVKKHSSSQHIKKPLNAFMLFMKEMRAKVVAECTLKESAAINQILGRKWHSLSREEQAKYYEMARKEKELHQQMYPNWSARDNYATHSKRKKKSRSTCVAGAGLMSSSVSGRINFFSLRVSARIIALTRRKT</sequence>
<evidence type="ECO:0000256" key="3">
    <source>
        <dbReference type="ARBA" id="ARBA00022687"/>
    </source>
</evidence>
<evidence type="ECO:0000313" key="13">
    <source>
        <dbReference type="Proteomes" id="UP001626550"/>
    </source>
</evidence>
<dbReference type="InterPro" id="IPR024940">
    <property type="entry name" value="TCF/LEF"/>
</dbReference>
<keyword evidence="7" id="KW-0804">Transcription</keyword>
<evidence type="ECO:0000256" key="8">
    <source>
        <dbReference type="ARBA" id="ARBA00023242"/>
    </source>
</evidence>
<evidence type="ECO:0000256" key="10">
    <source>
        <dbReference type="SAM" id="MobiDB-lite"/>
    </source>
</evidence>
<dbReference type="FunFam" id="1.10.30.10:FF:000001">
    <property type="entry name" value="transcription factor 7 isoform X2"/>
    <property type="match status" value="1"/>
</dbReference>
<dbReference type="CDD" id="cd21996">
    <property type="entry name" value="HMG-box_TCF7-like"/>
    <property type="match status" value="1"/>
</dbReference>
<reference evidence="12 13" key="1">
    <citation type="submission" date="2024-11" db="EMBL/GenBank/DDBJ databases">
        <title>Adaptive evolution of stress response genes in parasites aligns with host niche diversity.</title>
        <authorList>
            <person name="Hahn C."/>
            <person name="Resl P."/>
        </authorList>
    </citation>
    <scope>NUCLEOTIDE SEQUENCE [LARGE SCALE GENOMIC DNA]</scope>
    <source>
        <strain evidence="12">EGGRZ-B1_66</strain>
        <tissue evidence="12">Body</tissue>
    </source>
</reference>
<dbReference type="PROSITE" id="PS50118">
    <property type="entry name" value="HMG_BOX_2"/>
    <property type="match status" value="1"/>
</dbReference>
<comment type="subcellular location">
    <subcellularLocation>
        <location evidence="1">Nucleus</location>
    </subcellularLocation>
</comment>
<dbReference type="InterPro" id="IPR036910">
    <property type="entry name" value="HMG_box_dom_sf"/>
</dbReference>
<protein>
    <submittedName>
        <fullName evidence="12">T-cell specific, HMG-box</fullName>
    </submittedName>
</protein>
<gene>
    <name evidence="12" type="primary">TCF7_5</name>
    <name evidence="12" type="ORF">Ciccas_013904</name>
</gene>
<dbReference type="Gene3D" id="1.10.30.10">
    <property type="entry name" value="High mobility group box domain"/>
    <property type="match status" value="1"/>
</dbReference>
<dbReference type="PANTHER" id="PTHR10373:SF38">
    <property type="entry name" value="PROTEIN PANGOLIN, ISOFORM J"/>
    <property type="match status" value="1"/>
</dbReference>
<evidence type="ECO:0000256" key="1">
    <source>
        <dbReference type="ARBA" id="ARBA00004123"/>
    </source>
</evidence>
<comment type="caution">
    <text evidence="12">The sequence shown here is derived from an EMBL/GenBank/DDBJ whole genome shotgun (WGS) entry which is preliminary data.</text>
</comment>
<dbReference type="EMBL" id="JBJKFK010007002">
    <property type="protein sequence ID" value="KAL3307580.1"/>
    <property type="molecule type" value="Genomic_DNA"/>
</dbReference>
<dbReference type="InterPro" id="IPR009071">
    <property type="entry name" value="HMG_box_dom"/>
</dbReference>
<dbReference type="AlphaFoldDB" id="A0ABD2PJE8"/>
<dbReference type="SMART" id="SM00398">
    <property type="entry name" value="HMG"/>
    <property type="match status" value="1"/>
</dbReference>
<feature type="domain" description="HMG box" evidence="11">
    <location>
        <begin position="181"/>
        <end position="249"/>
    </location>
</feature>
<organism evidence="12 13">
    <name type="scientific">Cichlidogyrus casuarinus</name>
    <dbReference type="NCBI Taxonomy" id="1844966"/>
    <lineage>
        <taxon>Eukaryota</taxon>
        <taxon>Metazoa</taxon>
        <taxon>Spiralia</taxon>
        <taxon>Lophotrochozoa</taxon>
        <taxon>Platyhelminthes</taxon>
        <taxon>Monogenea</taxon>
        <taxon>Monopisthocotylea</taxon>
        <taxon>Dactylogyridea</taxon>
        <taxon>Ancyrocephalidae</taxon>
        <taxon>Cichlidogyrus</taxon>
    </lineage>
</organism>
<evidence type="ECO:0000256" key="2">
    <source>
        <dbReference type="ARBA" id="ARBA00006569"/>
    </source>
</evidence>
<feature type="region of interest" description="Disordered" evidence="10">
    <location>
        <begin position="125"/>
        <end position="156"/>
    </location>
</feature>
<name>A0ABD2PJE8_9PLAT</name>
<dbReference type="GO" id="GO:0016055">
    <property type="term" value="P:Wnt signaling pathway"/>
    <property type="evidence" value="ECO:0007669"/>
    <property type="project" value="UniProtKB-KW"/>
</dbReference>
<comment type="similarity">
    <text evidence="2">Belongs to the TCF/LEF family.</text>
</comment>
<keyword evidence="4" id="KW-0805">Transcription regulation</keyword>
<dbReference type="SUPFAM" id="SSF47095">
    <property type="entry name" value="HMG-box"/>
    <property type="match status" value="1"/>
</dbReference>
<keyword evidence="13" id="KW-1185">Reference proteome</keyword>
<keyword evidence="5 9" id="KW-0238">DNA-binding</keyword>
<evidence type="ECO:0000256" key="6">
    <source>
        <dbReference type="ARBA" id="ARBA00023159"/>
    </source>
</evidence>
<feature type="DNA-binding region" description="HMG box" evidence="9">
    <location>
        <begin position="181"/>
        <end position="249"/>
    </location>
</feature>
<evidence type="ECO:0000256" key="7">
    <source>
        <dbReference type="ARBA" id="ARBA00023163"/>
    </source>
</evidence>
<evidence type="ECO:0000256" key="4">
    <source>
        <dbReference type="ARBA" id="ARBA00023015"/>
    </source>
</evidence>
<keyword evidence="6" id="KW-0010">Activator</keyword>
<accession>A0ABD2PJE8</accession>
<dbReference type="Proteomes" id="UP001626550">
    <property type="component" value="Unassembled WGS sequence"/>
</dbReference>